<dbReference type="AlphaFoldDB" id="A0A2B8BEK6"/>
<proteinExistence type="predicted"/>
<evidence type="ECO:0000313" key="3">
    <source>
        <dbReference type="EMBL" id="PGH56149.1"/>
    </source>
</evidence>
<protein>
    <recommendedName>
        <fullName evidence="2">Glycosyltransferase 61 catalytic domain-containing protein</fullName>
    </recommendedName>
</protein>
<feature type="compositionally biased region" description="Basic residues" evidence="1">
    <location>
        <begin position="40"/>
        <end position="52"/>
    </location>
</feature>
<evidence type="ECO:0000256" key="1">
    <source>
        <dbReference type="SAM" id="MobiDB-lite"/>
    </source>
</evidence>
<gene>
    <name evidence="3" type="ORF">CRT60_14350</name>
</gene>
<dbReference type="Pfam" id="PF14559">
    <property type="entry name" value="TPR_19"/>
    <property type="match status" value="1"/>
</dbReference>
<dbReference type="Gene3D" id="1.25.40.10">
    <property type="entry name" value="Tetratricopeptide repeat domain"/>
    <property type="match status" value="1"/>
</dbReference>
<evidence type="ECO:0000313" key="4">
    <source>
        <dbReference type="Proteomes" id="UP000225379"/>
    </source>
</evidence>
<dbReference type="GO" id="GO:0016757">
    <property type="term" value="F:glycosyltransferase activity"/>
    <property type="evidence" value="ECO:0007669"/>
    <property type="project" value="InterPro"/>
</dbReference>
<organism evidence="3 4">
    <name type="scientific">Azospirillum palustre</name>
    <dbReference type="NCBI Taxonomy" id="2044885"/>
    <lineage>
        <taxon>Bacteria</taxon>
        <taxon>Pseudomonadati</taxon>
        <taxon>Pseudomonadota</taxon>
        <taxon>Alphaproteobacteria</taxon>
        <taxon>Rhodospirillales</taxon>
        <taxon>Azospirillaceae</taxon>
        <taxon>Azospirillum</taxon>
    </lineage>
</organism>
<feature type="region of interest" description="Disordered" evidence="1">
    <location>
        <begin position="40"/>
        <end position="62"/>
    </location>
</feature>
<name>A0A2B8BEK6_9PROT</name>
<dbReference type="SUPFAM" id="SSF48452">
    <property type="entry name" value="TPR-like"/>
    <property type="match status" value="1"/>
</dbReference>
<dbReference type="InterPro" id="IPR019734">
    <property type="entry name" value="TPR_rpt"/>
</dbReference>
<reference evidence="4" key="1">
    <citation type="submission" date="2017-10" db="EMBL/GenBank/DDBJ databases">
        <authorList>
            <person name="Kravchenko I.K."/>
            <person name="Grouzdev D.S."/>
        </authorList>
    </citation>
    <scope>NUCLEOTIDE SEQUENCE [LARGE SCALE GENOMIC DNA]</scope>
    <source>
        <strain evidence="4">B2</strain>
    </source>
</reference>
<feature type="domain" description="Glycosyltransferase 61 catalytic" evidence="2">
    <location>
        <begin position="449"/>
        <end position="619"/>
    </location>
</feature>
<comment type="caution">
    <text evidence="3">The sequence shown here is derived from an EMBL/GenBank/DDBJ whole genome shotgun (WGS) entry which is preliminary data.</text>
</comment>
<dbReference type="Proteomes" id="UP000225379">
    <property type="component" value="Unassembled WGS sequence"/>
</dbReference>
<keyword evidence="4" id="KW-1185">Reference proteome</keyword>
<dbReference type="SMART" id="SM00028">
    <property type="entry name" value="TPR"/>
    <property type="match status" value="4"/>
</dbReference>
<dbReference type="Pfam" id="PF04577">
    <property type="entry name" value="Glyco_transf_61"/>
    <property type="match status" value="1"/>
</dbReference>
<dbReference type="EMBL" id="PDKW01000041">
    <property type="protein sequence ID" value="PGH56149.1"/>
    <property type="molecule type" value="Genomic_DNA"/>
</dbReference>
<dbReference type="InterPro" id="IPR049625">
    <property type="entry name" value="Glyco_transf_61_cat"/>
</dbReference>
<dbReference type="InterPro" id="IPR011990">
    <property type="entry name" value="TPR-like_helical_dom_sf"/>
</dbReference>
<sequence length="704" mass="77351">MLRPQDGSGPEARRRLRQLGSLYAQQSPVENKKKAFLAHHCPSHGRHQKSAIRKNPVGGPAANANHCRMEAVPPQGAITLAQALDRAVAFHQAGRAEEAADLCRSILQVRPEQAETRCLLGTIAFGQGRLEAARGLFTVVTALAPGFFEAHRNLAILEQAAGRPAAACHHHRRALALRPEDGETHLALALLHGRIGDEQEAVAWLRQGVTRAPGFLPLREVYAGFCERAAVRAFGGGDPPGAARFCEQALSLMREAPGFTETLRDLLERLVRVALLVERPALAMEFLAIKDPLDFPEVPPQAIDRFPLALLPFPAWCAAAGFRHRIWQAPAQELAQELYEALAAASPEWLRPQIDRLPTLAREPVGVALDAEIEVVQGFYVKDNYESHLLAGRRFLLREVAETVVQGSRVPLVGVTPGATAGAFRLPRPLYRTVTIDQPVLFLPSTPNYWHFLVEVLPRVMVREHVAETRPLPVLLFDVRPYHREMLQLAGLPAEQVIDARDLVGPDGARLLYRLKRAAVPSAIPYPVAYRWLRDRLLPQRSGDGPPTRRLYLSRRGSAPKHRIANDAEIAALLEDRGFETVQPERLGVLETIGLMAEAEVVVAPVGAATANQVFLPPGGHWVHLCNPDFFHPDSRWNAQMGVQIPLLGRFHHLAGRFADDPSNWPGSPPEDLLARLDIPVIIDPDALGRLLDAVLAHTGTGPG</sequence>
<evidence type="ECO:0000259" key="2">
    <source>
        <dbReference type="Pfam" id="PF04577"/>
    </source>
</evidence>
<accession>A0A2B8BEK6</accession>